<dbReference type="AlphaFoldDB" id="A0A2Z7AXB4"/>
<gene>
    <name evidence="5" type="ORF">F511_30494</name>
</gene>
<sequence length="284" mass="31779">MAFALTFLTTKHNHLVSRTTTSNGTVATTNATGMETTKNQLPSTIYATLLHYVASNSSSVAATTTQMSYNELNAIASVLDRCDGPCNFLVFGLTHETLLWNSLNHNGVTIFIDQSSFLVSQLEGKHLDIEAYDVRFTTRVADLYDLIDLYKEKVGDECRPVQNLLFSDCELAINDMPNHVYDIEWDVILVDGPSGYLSEAPGRMSSIFTAGVLARNKKDHARKTHVFVHDAGREVERVCSFEFLCKENLVKFEDSLAHFVVERMEPNLFQFCSANSFSSSFEET</sequence>
<accession>A0A2Z7AXB4</accession>
<reference evidence="5 6" key="1">
    <citation type="journal article" date="2015" name="Proc. Natl. Acad. Sci. U.S.A.">
        <title>The resurrection genome of Boea hygrometrica: A blueprint for survival of dehydration.</title>
        <authorList>
            <person name="Xiao L."/>
            <person name="Yang G."/>
            <person name="Zhang L."/>
            <person name="Yang X."/>
            <person name="Zhao S."/>
            <person name="Ji Z."/>
            <person name="Zhou Q."/>
            <person name="Hu M."/>
            <person name="Wang Y."/>
            <person name="Chen M."/>
            <person name="Xu Y."/>
            <person name="Jin H."/>
            <person name="Xiao X."/>
            <person name="Hu G."/>
            <person name="Bao F."/>
            <person name="Hu Y."/>
            <person name="Wan P."/>
            <person name="Li L."/>
            <person name="Deng X."/>
            <person name="Kuang T."/>
            <person name="Xiang C."/>
            <person name="Zhu J.K."/>
            <person name="Oliver M.J."/>
            <person name="He Y."/>
        </authorList>
    </citation>
    <scope>NUCLEOTIDE SEQUENCE [LARGE SCALE GENOMIC DNA]</scope>
    <source>
        <strain evidence="6">cv. XS01</strain>
    </source>
</reference>
<evidence type="ECO:0000313" key="5">
    <source>
        <dbReference type="EMBL" id="KZV26026.1"/>
    </source>
</evidence>
<dbReference type="Proteomes" id="UP000250235">
    <property type="component" value="Unassembled WGS sequence"/>
</dbReference>
<keyword evidence="2" id="KW-0812">Transmembrane</keyword>
<dbReference type="GO" id="GO:0000139">
    <property type="term" value="C:Golgi membrane"/>
    <property type="evidence" value="ECO:0007669"/>
    <property type="project" value="UniProtKB-SubCell"/>
</dbReference>
<keyword evidence="6" id="KW-1185">Reference proteome</keyword>
<evidence type="ECO:0000256" key="3">
    <source>
        <dbReference type="ARBA" id="ARBA00022989"/>
    </source>
</evidence>
<keyword evidence="3" id="KW-1133">Transmembrane helix</keyword>
<organism evidence="5 6">
    <name type="scientific">Dorcoceras hygrometricum</name>
    <dbReference type="NCBI Taxonomy" id="472368"/>
    <lineage>
        <taxon>Eukaryota</taxon>
        <taxon>Viridiplantae</taxon>
        <taxon>Streptophyta</taxon>
        <taxon>Embryophyta</taxon>
        <taxon>Tracheophyta</taxon>
        <taxon>Spermatophyta</taxon>
        <taxon>Magnoliopsida</taxon>
        <taxon>eudicotyledons</taxon>
        <taxon>Gunneridae</taxon>
        <taxon>Pentapetalae</taxon>
        <taxon>asterids</taxon>
        <taxon>lamiids</taxon>
        <taxon>Lamiales</taxon>
        <taxon>Gesneriaceae</taxon>
        <taxon>Didymocarpoideae</taxon>
        <taxon>Trichosporeae</taxon>
        <taxon>Loxocarpinae</taxon>
        <taxon>Dorcoceras</taxon>
    </lineage>
</organism>
<dbReference type="InterPro" id="IPR006514">
    <property type="entry name" value="IRX15/GXM/AGM"/>
</dbReference>
<keyword evidence="4" id="KW-0472">Membrane</keyword>
<dbReference type="GO" id="GO:0045492">
    <property type="term" value="P:xylan biosynthetic process"/>
    <property type="evidence" value="ECO:0007669"/>
    <property type="project" value="InterPro"/>
</dbReference>
<dbReference type="Pfam" id="PF21729">
    <property type="entry name" value="IRX15_IRX15L_GXM"/>
    <property type="match status" value="1"/>
</dbReference>
<protein>
    <submittedName>
        <fullName evidence="5">Uncharacterized protein</fullName>
    </submittedName>
</protein>
<evidence type="ECO:0000256" key="2">
    <source>
        <dbReference type="ARBA" id="ARBA00022692"/>
    </source>
</evidence>
<name>A0A2Z7AXB4_9LAMI</name>
<evidence type="ECO:0000256" key="4">
    <source>
        <dbReference type="ARBA" id="ARBA00023136"/>
    </source>
</evidence>
<evidence type="ECO:0000313" key="6">
    <source>
        <dbReference type="Proteomes" id="UP000250235"/>
    </source>
</evidence>
<evidence type="ECO:0000256" key="1">
    <source>
        <dbReference type="ARBA" id="ARBA00004194"/>
    </source>
</evidence>
<dbReference type="PANTHER" id="PTHR31444">
    <property type="entry name" value="OS11G0490100 PROTEIN"/>
    <property type="match status" value="1"/>
</dbReference>
<dbReference type="OrthoDB" id="1896682at2759"/>
<dbReference type="EMBL" id="KV011791">
    <property type="protein sequence ID" value="KZV26026.1"/>
    <property type="molecule type" value="Genomic_DNA"/>
</dbReference>
<comment type="subcellular location">
    <subcellularLocation>
        <location evidence="1">Golgi apparatus membrane</location>
        <topology evidence="1">Single-pass membrane protein</topology>
    </subcellularLocation>
</comment>
<dbReference type="NCBIfam" id="TIGR01627">
    <property type="entry name" value="A_thal_3515"/>
    <property type="match status" value="1"/>
</dbReference>
<proteinExistence type="predicted"/>